<feature type="compositionally biased region" description="Basic residues" evidence="1">
    <location>
        <begin position="237"/>
        <end position="248"/>
    </location>
</feature>
<keyword evidence="3" id="KW-1185">Reference proteome</keyword>
<feature type="region of interest" description="Disordered" evidence="1">
    <location>
        <begin position="290"/>
        <end position="390"/>
    </location>
</feature>
<dbReference type="Proteomes" id="UP000188533">
    <property type="component" value="Unassembled WGS sequence"/>
</dbReference>
<name>A0A1Q3EAG2_LENED</name>
<proteinExistence type="predicted"/>
<protein>
    <submittedName>
        <fullName evidence="2">Uncharacterized protein</fullName>
    </submittedName>
</protein>
<feature type="compositionally biased region" description="Polar residues" evidence="1">
    <location>
        <begin position="456"/>
        <end position="465"/>
    </location>
</feature>
<reference evidence="2 3" key="2">
    <citation type="submission" date="2017-02" db="EMBL/GenBank/DDBJ databases">
        <title>A genome survey and senescence transcriptome analysis in Lentinula edodes.</title>
        <authorList>
            <person name="Sakamoto Y."/>
            <person name="Nakade K."/>
            <person name="Sato S."/>
            <person name="Yoshida Y."/>
            <person name="Miyazaki K."/>
            <person name="Natsume S."/>
            <person name="Konno N."/>
        </authorList>
    </citation>
    <scope>NUCLEOTIDE SEQUENCE [LARGE SCALE GENOMIC DNA]</scope>
    <source>
        <strain evidence="2 3">NBRC 111202</strain>
    </source>
</reference>
<dbReference type="EMBL" id="BDGU01000184">
    <property type="protein sequence ID" value="GAW04216.1"/>
    <property type="molecule type" value="Genomic_DNA"/>
</dbReference>
<dbReference type="STRING" id="5353.A0A1Q3EAG2"/>
<feature type="compositionally biased region" description="Low complexity" evidence="1">
    <location>
        <begin position="327"/>
        <end position="339"/>
    </location>
</feature>
<organism evidence="2 3">
    <name type="scientific">Lentinula edodes</name>
    <name type="common">Shiitake mushroom</name>
    <name type="synonym">Lentinus edodes</name>
    <dbReference type="NCBI Taxonomy" id="5353"/>
    <lineage>
        <taxon>Eukaryota</taxon>
        <taxon>Fungi</taxon>
        <taxon>Dikarya</taxon>
        <taxon>Basidiomycota</taxon>
        <taxon>Agaricomycotina</taxon>
        <taxon>Agaricomycetes</taxon>
        <taxon>Agaricomycetidae</taxon>
        <taxon>Agaricales</taxon>
        <taxon>Marasmiineae</taxon>
        <taxon>Omphalotaceae</taxon>
        <taxon>Lentinula</taxon>
    </lineage>
</organism>
<dbReference type="AlphaFoldDB" id="A0A1Q3EAG2"/>
<sequence length="508" mass="56253">MSEYSSSSSDSDQDMDYWDCPPELSQFPVSNARDTPWSIDQFTQASRNRRERCSLQPVSPRRIIELPKIHQISGGFLHEDGLLLYTAEHSSVLRCLEYAKTHWRLPTNVPDKILALAALETFLHPFDPAHWLFWGNEQKDQSAKLVQSHICRRTPTIYHPLSWSILDWKFRLSGLHSKQLPDVLCREPWYDTLVLSTYLKDLPIRGPVLRKRKAHPPTDAPTKTSERTKDTDSLPAKKARITRARPSRKAASPMNSLLEPETLLLNMPNPDSSLNPARITSVLPDVFNLSQLPHPHANPSASSGCSNDNFSRQSPKILSARLPKRASTSSTSSSPTSSSIVLPPPEYSRTRSSSRLSAQTLVDDTRDLSPSVSSATTVADSSSAKGKQKAVVAPVESEARLIGVIDVKDIASLAETFNDEADVFFSRVTRSRTGASKTEVATSGPQRSLLGRKNRLNNVHPYSTEKTARGLAHSNSGATEKLIDSETLVPSPAPRSRSRKAKISRSPT</sequence>
<feature type="region of interest" description="Disordered" evidence="1">
    <location>
        <begin position="432"/>
        <end position="508"/>
    </location>
</feature>
<evidence type="ECO:0000313" key="3">
    <source>
        <dbReference type="Proteomes" id="UP000188533"/>
    </source>
</evidence>
<accession>A0A1Q3EAG2</accession>
<feature type="compositionally biased region" description="Basic residues" evidence="1">
    <location>
        <begin position="496"/>
        <end position="508"/>
    </location>
</feature>
<gene>
    <name evidence="2" type="ORF">LENED_005993</name>
</gene>
<feature type="compositionally biased region" description="Low complexity" evidence="1">
    <location>
        <begin position="1"/>
        <end position="10"/>
    </location>
</feature>
<feature type="region of interest" description="Disordered" evidence="1">
    <location>
        <begin position="1"/>
        <end position="22"/>
    </location>
</feature>
<feature type="compositionally biased region" description="Low complexity" evidence="1">
    <location>
        <begin position="369"/>
        <end position="384"/>
    </location>
</feature>
<evidence type="ECO:0000256" key="1">
    <source>
        <dbReference type="SAM" id="MobiDB-lite"/>
    </source>
</evidence>
<feature type="compositionally biased region" description="Polar residues" evidence="1">
    <location>
        <begin position="350"/>
        <end position="362"/>
    </location>
</feature>
<feature type="compositionally biased region" description="Polar residues" evidence="1">
    <location>
        <begin position="432"/>
        <end position="446"/>
    </location>
</feature>
<comment type="caution">
    <text evidence="2">The sequence shown here is derived from an EMBL/GenBank/DDBJ whole genome shotgun (WGS) entry which is preliminary data.</text>
</comment>
<reference evidence="2 3" key="1">
    <citation type="submission" date="2016-08" db="EMBL/GenBank/DDBJ databases">
        <authorList>
            <consortium name="Lentinula edodes genome sequencing consortium"/>
            <person name="Sakamoto Y."/>
            <person name="Nakade K."/>
            <person name="Sato S."/>
            <person name="Yoshida Y."/>
            <person name="Miyazaki K."/>
            <person name="Natsume S."/>
            <person name="Konno N."/>
        </authorList>
    </citation>
    <scope>NUCLEOTIDE SEQUENCE [LARGE SCALE GENOMIC DNA]</scope>
    <source>
        <strain evidence="2 3">NBRC 111202</strain>
    </source>
</reference>
<evidence type="ECO:0000313" key="2">
    <source>
        <dbReference type="EMBL" id="GAW04216.1"/>
    </source>
</evidence>
<feature type="region of interest" description="Disordered" evidence="1">
    <location>
        <begin position="209"/>
        <end position="255"/>
    </location>
</feature>
<feature type="compositionally biased region" description="Polar residues" evidence="1">
    <location>
        <begin position="299"/>
        <end position="316"/>
    </location>
</feature>